<sequence length="299" mass="32995">MSKPRKPRTLGTGKFVDPLVNELDWLDDEAEVPIRIDGEPKTRSRKPAAKTPLAKKTNKRKNDPSAKINVSDGMAAAVAKQSRRAAQSAPLLLIDKPKPRYRRNASWFGQLLGFDRWTDQRASGFSDVLQSFQLGLDGVLKSGEELRIVSPRHHPVVIDVVPEEHTEIPVSIKNEAPADTATEPELHDAPPQEQADFAEAQPVPGPDSADASASSAHYLQQYGLVPFRFTPFDRCLDIYVTFDEPFQDDGYALVATTNEPGCRTVIVSKARESAVVRLLRDTPAPHLSGEMNWIALGDQ</sequence>
<accession>A0ABR5ACJ6</accession>
<dbReference type="NCBIfam" id="NF012201">
    <property type="entry name" value="WIAG-tail"/>
    <property type="match status" value="1"/>
</dbReference>
<reference evidence="2 3" key="1">
    <citation type="submission" date="2014-12" db="EMBL/GenBank/DDBJ databases">
        <title>Draft genome sequence of Paenibacillus kamchatkensis strain B-2647.</title>
        <authorList>
            <person name="Karlyshev A.V."/>
            <person name="Kudryashova E.B."/>
        </authorList>
    </citation>
    <scope>NUCLEOTIDE SEQUENCE [LARGE SCALE GENOMIC DNA]</scope>
    <source>
        <strain evidence="2 3">VKM B-2647</strain>
    </source>
</reference>
<organism evidence="2 3">
    <name type="scientific">Gordoniibacillus kamchatkensis</name>
    <dbReference type="NCBI Taxonomy" id="1590651"/>
    <lineage>
        <taxon>Bacteria</taxon>
        <taxon>Bacillati</taxon>
        <taxon>Bacillota</taxon>
        <taxon>Bacilli</taxon>
        <taxon>Bacillales</taxon>
        <taxon>Paenibacillaceae</taxon>
        <taxon>Gordoniibacillus</taxon>
    </lineage>
</organism>
<proteinExistence type="predicted"/>
<dbReference type="RefSeq" id="WP_041050542.1">
    <property type="nucleotide sequence ID" value="NZ_JXAK01000052.1"/>
</dbReference>
<dbReference type="Proteomes" id="UP000031967">
    <property type="component" value="Unassembled WGS sequence"/>
</dbReference>
<name>A0ABR5ACJ6_9BACL</name>
<feature type="region of interest" description="Disordered" evidence="1">
    <location>
        <begin position="34"/>
        <end position="67"/>
    </location>
</feature>
<dbReference type="EMBL" id="JXAK01000052">
    <property type="protein sequence ID" value="KIL38758.1"/>
    <property type="molecule type" value="Genomic_DNA"/>
</dbReference>
<comment type="caution">
    <text evidence="2">The sequence shown here is derived from an EMBL/GenBank/DDBJ whole genome shotgun (WGS) entry which is preliminary data.</text>
</comment>
<evidence type="ECO:0000256" key="1">
    <source>
        <dbReference type="SAM" id="MobiDB-lite"/>
    </source>
</evidence>
<keyword evidence="3" id="KW-1185">Reference proteome</keyword>
<protein>
    <submittedName>
        <fullName evidence="2">Uncharacterized protein</fullName>
    </submittedName>
</protein>
<evidence type="ECO:0000313" key="2">
    <source>
        <dbReference type="EMBL" id="KIL38758.1"/>
    </source>
</evidence>
<evidence type="ECO:0000313" key="3">
    <source>
        <dbReference type="Proteomes" id="UP000031967"/>
    </source>
</evidence>
<gene>
    <name evidence="2" type="ORF">SD70_24455</name>
</gene>